<comment type="catalytic activity">
    <reaction evidence="15">
        <text>L-seryl-[protein] + ATP = O-phospho-L-seryl-[protein] + ADP + H(+)</text>
        <dbReference type="Rhea" id="RHEA:17989"/>
        <dbReference type="Rhea" id="RHEA-COMP:9863"/>
        <dbReference type="Rhea" id="RHEA-COMP:11604"/>
        <dbReference type="ChEBI" id="CHEBI:15378"/>
        <dbReference type="ChEBI" id="CHEBI:29999"/>
        <dbReference type="ChEBI" id="CHEBI:30616"/>
        <dbReference type="ChEBI" id="CHEBI:83421"/>
        <dbReference type="ChEBI" id="CHEBI:456216"/>
    </reaction>
</comment>
<evidence type="ECO:0000313" key="25">
    <source>
        <dbReference type="RefSeq" id="XP_022141589.1"/>
    </source>
</evidence>
<evidence type="ECO:0000256" key="10">
    <source>
        <dbReference type="ARBA" id="ARBA00022777"/>
    </source>
</evidence>
<dbReference type="Proteomes" id="UP000504603">
    <property type="component" value="Unplaced"/>
</dbReference>
<dbReference type="PANTHER" id="PTHR27005:SF468">
    <property type="entry name" value="OS01G0310500 PROTEIN"/>
    <property type="match status" value="1"/>
</dbReference>
<feature type="chain" id="PRO_5026880751" evidence="21">
    <location>
        <begin position="18"/>
        <end position="733"/>
    </location>
</feature>
<keyword evidence="11 19" id="KW-0067">ATP-binding</keyword>
<evidence type="ECO:0000256" key="21">
    <source>
        <dbReference type="SAM" id="SignalP"/>
    </source>
</evidence>
<keyword evidence="10" id="KW-0418">Kinase</keyword>
<evidence type="ECO:0000256" key="4">
    <source>
        <dbReference type="ARBA" id="ARBA00022553"/>
    </source>
</evidence>
<keyword evidence="13 20" id="KW-0472">Membrane</keyword>
<dbReference type="FunFam" id="2.10.25.10:FF:000038">
    <property type="entry name" value="Fibrillin 2"/>
    <property type="match status" value="1"/>
</dbReference>
<evidence type="ECO:0000259" key="22">
    <source>
        <dbReference type="PROSITE" id="PS50011"/>
    </source>
</evidence>
<keyword evidence="6 20" id="KW-0812">Transmembrane</keyword>
<name>A0A6J1CJ33_MOMCH</name>
<feature type="signal peptide" evidence="21">
    <location>
        <begin position="1"/>
        <end position="17"/>
    </location>
</feature>
<dbReference type="KEGG" id="mcha:111011918"/>
<evidence type="ECO:0000256" key="16">
    <source>
        <dbReference type="ARBA" id="ARBA00047951"/>
    </source>
</evidence>
<dbReference type="GO" id="GO:0005509">
    <property type="term" value="F:calcium ion binding"/>
    <property type="evidence" value="ECO:0007669"/>
    <property type="project" value="InterPro"/>
</dbReference>
<keyword evidence="12 20" id="KW-1133">Transmembrane helix</keyword>
<dbReference type="InterPro" id="IPR000742">
    <property type="entry name" value="EGF"/>
</dbReference>
<dbReference type="PROSITE" id="PS50026">
    <property type="entry name" value="EGF_3"/>
    <property type="match status" value="1"/>
</dbReference>
<evidence type="ECO:0000313" key="24">
    <source>
        <dbReference type="Proteomes" id="UP000504603"/>
    </source>
</evidence>
<dbReference type="PANTHER" id="PTHR27005">
    <property type="entry name" value="WALL-ASSOCIATED RECEPTOR KINASE-LIKE 21"/>
    <property type="match status" value="1"/>
</dbReference>
<dbReference type="PROSITE" id="PS50011">
    <property type="entry name" value="PROTEIN_KINASE_DOM"/>
    <property type="match status" value="1"/>
</dbReference>
<evidence type="ECO:0000256" key="12">
    <source>
        <dbReference type="ARBA" id="ARBA00022989"/>
    </source>
</evidence>
<dbReference type="SUPFAM" id="SSF56112">
    <property type="entry name" value="Protein kinase-like (PK-like)"/>
    <property type="match status" value="1"/>
</dbReference>
<dbReference type="InterPro" id="IPR018097">
    <property type="entry name" value="EGF_Ca-bd_CS"/>
</dbReference>
<evidence type="ECO:0000256" key="14">
    <source>
        <dbReference type="ARBA" id="ARBA00023157"/>
    </source>
</evidence>
<comment type="subcellular location">
    <subcellularLocation>
        <location evidence="1">Membrane</location>
        <topology evidence="1">Single-pass type I membrane protein</topology>
    </subcellularLocation>
</comment>
<dbReference type="PROSITE" id="PS00107">
    <property type="entry name" value="PROTEIN_KINASE_ATP"/>
    <property type="match status" value="1"/>
</dbReference>
<dbReference type="FunFam" id="1.10.510.10:FF:000084">
    <property type="entry name" value="Wall-associated receptor kinase 2"/>
    <property type="match status" value="1"/>
</dbReference>
<keyword evidence="9 19" id="KW-0547">Nucleotide-binding</keyword>
<dbReference type="OrthoDB" id="4062651at2759"/>
<keyword evidence="5" id="KW-0808">Transferase</keyword>
<dbReference type="InterPro" id="IPR011009">
    <property type="entry name" value="Kinase-like_dom_sf"/>
</dbReference>
<protein>
    <submittedName>
        <fullName evidence="25">Wall-associated receptor kinase-like 16</fullName>
    </submittedName>
</protein>
<keyword evidence="14" id="KW-1015">Disulfide bond</keyword>
<feature type="binding site" evidence="19">
    <location>
        <position position="430"/>
    </location>
    <ligand>
        <name>ATP</name>
        <dbReference type="ChEBI" id="CHEBI:30616"/>
    </ligand>
</feature>
<evidence type="ECO:0000256" key="7">
    <source>
        <dbReference type="ARBA" id="ARBA00022729"/>
    </source>
</evidence>
<keyword evidence="3 18" id="KW-0245">EGF-like domain</keyword>
<dbReference type="InterPro" id="IPR000719">
    <property type="entry name" value="Prot_kinase_dom"/>
</dbReference>
<keyword evidence="4" id="KW-0597">Phosphoprotein</keyword>
<dbReference type="SMART" id="SM00179">
    <property type="entry name" value="EGF_CA"/>
    <property type="match status" value="1"/>
</dbReference>
<dbReference type="InterPro" id="IPR001881">
    <property type="entry name" value="EGF-like_Ca-bd_dom"/>
</dbReference>
<dbReference type="Gene3D" id="3.30.200.20">
    <property type="entry name" value="Phosphorylase Kinase, domain 1"/>
    <property type="match status" value="1"/>
</dbReference>
<feature type="domain" description="EGF-like" evidence="23">
    <location>
        <begin position="278"/>
        <end position="311"/>
    </location>
</feature>
<evidence type="ECO:0000256" key="17">
    <source>
        <dbReference type="ARBA" id="ARBA00058961"/>
    </source>
</evidence>
<dbReference type="GO" id="GO:0030247">
    <property type="term" value="F:polysaccharide binding"/>
    <property type="evidence" value="ECO:0007669"/>
    <property type="project" value="InterPro"/>
</dbReference>
<keyword evidence="7 21" id="KW-0732">Signal</keyword>
<gene>
    <name evidence="25" type="primary">LOC111011918</name>
</gene>
<evidence type="ECO:0000256" key="9">
    <source>
        <dbReference type="ARBA" id="ARBA00022741"/>
    </source>
</evidence>
<evidence type="ECO:0000259" key="23">
    <source>
        <dbReference type="PROSITE" id="PS50026"/>
    </source>
</evidence>
<dbReference type="GO" id="GO:0004674">
    <property type="term" value="F:protein serine/threonine kinase activity"/>
    <property type="evidence" value="ECO:0007669"/>
    <property type="project" value="UniProtKB-KW"/>
</dbReference>
<dbReference type="InterPro" id="IPR017441">
    <property type="entry name" value="Protein_kinase_ATP_BS"/>
</dbReference>
<dbReference type="CDD" id="cd00054">
    <property type="entry name" value="EGF_CA"/>
    <property type="match status" value="1"/>
</dbReference>
<dbReference type="InterPro" id="IPR001245">
    <property type="entry name" value="Ser-Thr/Tyr_kinase_cat_dom"/>
</dbReference>
<dbReference type="CDD" id="cd14066">
    <property type="entry name" value="STKc_IRAK"/>
    <property type="match status" value="1"/>
</dbReference>
<dbReference type="RefSeq" id="XP_022141589.1">
    <property type="nucleotide sequence ID" value="XM_022285897.1"/>
</dbReference>
<dbReference type="GO" id="GO:0007166">
    <property type="term" value="P:cell surface receptor signaling pathway"/>
    <property type="evidence" value="ECO:0007669"/>
    <property type="project" value="InterPro"/>
</dbReference>
<dbReference type="Pfam" id="PF07714">
    <property type="entry name" value="PK_Tyr_Ser-Thr"/>
    <property type="match status" value="1"/>
</dbReference>
<keyword evidence="8" id="KW-0677">Repeat</keyword>
<dbReference type="GO" id="GO:0005886">
    <property type="term" value="C:plasma membrane"/>
    <property type="evidence" value="ECO:0007669"/>
    <property type="project" value="TreeGrafter"/>
</dbReference>
<keyword evidence="2" id="KW-0723">Serine/threonine-protein kinase</keyword>
<sequence>MAVNIAILSTPIIASQALPGCDEWCGDLRIPYPFGMKEECYLNKTFSINCKKPNNNNNEPPTAFLMDTNISVTKIAISGELHVMQPIVRDCYNVPTHHNDSSVPNITSLSAPAIFPVAAAKNKFVTVGCNTLGLIGGELNGSEYVSGCVSVCLNESAIVNGSCSGSGCCQLEIPKGLRNLSLAMYSIPLNYTLDFNPCGYAFVTEDEGFEFSSKYITNFGDEEVGVVLDWGITNQTNYHQCGQNSTRNSSFSDDGSQYRCECFKGFDGNPYLPQGCQDIDECKNDTHDCKYECVNTEGNYTCNCPKDFKGDGRRGGEGCTPNSKSYIHIILGVGVGFTVLLIVSSRFYLGYRKWKFLKLKEEFFEKNGGLMLQHHLSQWQSSADMVRIFTQEELEKATNKYDESAVVGKGGYGTVYKGVLEDGLVVAIKKSKLVDQSQTSQFINEVMVLSQINHRNVVKLLGCCLETQVPLLVYEFITNGTLYDHIHDKDNHNSLPWEARLRIASETAGVISYLHSSASTPIIHRDIKTTNILLDQNYTAKVSDFGASKLVPLDQTQLSTMVQGTLGYLDPEYLLTSELTEKSDVYSFGIVLMELITGKKAVSFKGPEAERNLAMYVLSAMKEDRLEEVVEKEMAREGTLEQIKEVAKVAKECLRVRGEERPSMKEVAMELEGLRVLQVEHSWVNDKNSSNAEEMACLLDGDIELSQYVVSDSINTVGDSIKAQIVSQIHDGR</sequence>
<dbReference type="PROSITE" id="PS01187">
    <property type="entry name" value="EGF_CA"/>
    <property type="match status" value="1"/>
</dbReference>
<evidence type="ECO:0000256" key="19">
    <source>
        <dbReference type="PROSITE-ProRule" id="PRU10141"/>
    </source>
</evidence>
<evidence type="ECO:0000256" key="18">
    <source>
        <dbReference type="PROSITE-ProRule" id="PRU00076"/>
    </source>
</evidence>
<evidence type="ECO:0000256" key="1">
    <source>
        <dbReference type="ARBA" id="ARBA00004479"/>
    </source>
</evidence>
<dbReference type="FunFam" id="3.30.200.20:FF:000043">
    <property type="entry name" value="Wall-associated receptor kinase 2"/>
    <property type="match status" value="1"/>
</dbReference>
<comment type="catalytic activity">
    <reaction evidence="16">
        <text>L-threonyl-[protein] + ATP = O-phospho-L-threonyl-[protein] + ADP + H(+)</text>
        <dbReference type="Rhea" id="RHEA:46608"/>
        <dbReference type="Rhea" id="RHEA-COMP:11060"/>
        <dbReference type="Rhea" id="RHEA-COMP:11605"/>
        <dbReference type="ChEBI" id="CHEBI:15378"/>
        <dbReference type="ChEBI" id="CHEBI:30013"/>
        <dbReference type="ChEBI" id="CHEBI:30616"/>
        <dbReference type="ChEBI" id="CHEBI:61977"/>
        <dbReference type="ChEBI" id="CHEBI:456216"/>
    </reaction>
</comment>
<proteinExistence type="predicted"/>
<dbReference type="Gene3D" id="2.10.25.10">
    <property type="entry name" value="Laminin"/>
    <property type="match status" value="1"/>
</dbReference>
<dbReference type="GO" id="GO:0005524">
    <property type="term" value="F:ATP binding"/>
    <property type="evidence" value="ECO:0007669"/>
    <property type="project" value="UniProtKB-UniRule"/>
</dbReference>
<keyword evidence="24" id="KW-1185">Reference proteome</keyword>
<comment type="caution">
    <text evidence="18">Lacks conserved residue(s) required for the propagation of feature annotation.</text>
</comment>
<dbReference type="InterPro" id="IPR045274">
    <property type="entry name" value="WAK-like"/>
</dbReference>
<evidence type="ECO:0000256" key="13">
    <source>
        <dbReference type="ARBA" id="ARBA00023136"/>
    </source>
</evidence>
<dbReference type="InterPro" id="IPR000152">
    <property type="entry name" value="EGF-type_Asp/Asn_hydroxyl_site"/>
</dbReference>
<evidence type="ECO:0000256" key="6">
    <source>
        <dbReference type="ARBA" id="ARBA00022692"/>
    </source>
</evidence>
<feature type="domain" description="Protein kinase" evidence="22">
    <location>
        <begin position="401"/>
        <end position="684"/>
    </location>
</feature>
<evidence type="ECO:0000256" key="20">
    <source>
        <dbReference type="SAM" id="Phobius"/>
    </source>
</evidence>
<evidence type="ECO:0000256" key="3">
    <source>
        <dbReference type="ARBA" id="ARBA00022536"/>
    </source>
</evidence>
<dbReference type="PROSITE" id="PS00108">
    <property type="entry name" value="PROTEIN_KINASE_ST"/>
    <property type="match status" value="1"/>
</dbReference>
<evidence type="ECO:0000256" key="15">
    <source>
        <dbReference type="ARBA" id="ARBA00047558"/>
    </source>
</evidence>
<dbReference type="PROSITE" id="PS00010">
    <property type="entry name" value="ASX_HYDROXYL"/>
    <property type="match status" value="1"/>
</dbReference>
<evidence type="ECO:0000256" key="8">
    <source>
        <dbReference type="ARBA" id="ARBA00022737"/>
    </source>
</evidence>
<dbReference type="GeneID" id="111011918"/>
<reference evidence="25" key="1">
    <citation type="submission" date="2025-08" db="UniProtKB">
        <authorList>
            <consortium name="RefSeq"/>
        </authorList>
    </citation>
    <scope>IDENTIFICATION</scope>
    <source>
        <strain evidence="25">OHB3-1</strain>
    </source>
</reference>
<evidence type="ECO:0000256" key="5">
    <source>
        <dbReference type="ARBA" id="ARBA00022679"/>
    </source>
</evidence>
<organism evidence="24 25">
    <name type="scientific">Momordica charantia</name>
    <name type="common">Bitter gourd</name>
    <name type="synonym">Balsam pear</name>
    <dbReference type="NCBI Taxonomy" id="3673"/>
    <lineage>
        <taxon>Eukaryota</taxon>
        <taxon>Viridiplantae</taxon>
        <taxon>Streptophyta</taxon>
        <taxon>Embryophyta</taxon>
        <taxon>Tracheophyta</taxon>
        <taxon>Spermatophyta</taxon>
        <taxon>Magnoliopsida</taxon>
        <taxon>eudicotyledons</taxon>
        <taxon>Gunneridae</taxon>
        <taxon>Pentapetalae</taxon>
        <taxon>rosids</taxon>
        <taxon>fabids</taxon>
        <taxon>Cucurbitales</taxon>
        <taxon>Cucurbitaceae</taxon>
        <taxon>Momordiceae</taxon>
        <taxon>Momordica</taxon>
    </lineage>
</organism>
<dbReference type="SUPFAM" id="SSF57196">
    <property type="entry name" value="EGF/Laminin"/>
    <property type="match status" value="1"/>
</dbReference>
<dbReference type="Gene3D" id="1.10.510.10">
    <property type="entry name" value="Transferase(Phosphotransferase) domain 1"/>
    <property type="match status" value="1"/>
</dbReference>
<feature type="transmembrane region" description="Helical" evidence="20">
    <location>
        <begin position="326"/>
        <end position="349"/>
    </location>
</feature>
<dbReference type="InterPro" id="IPR008271">
    <property type="entry name" value="Ser/Thr_kinase_AS"/>
</dbReference>
<evidence type="ECO:0000256" key="11">
    <source>
        <dbReference type="ARBA" id="ARBA00022840"/>
    </source>
</evidence>
<dbReference type="SMART" id="SM00220">
    <property type="entry name" value="S_TKc"/>
    <property type="match status" value="1"/>
</dbReference>
<dbReference type="AlphaFoldDB" id="A0A6J1CJ33"/>
<comment type="function">
    <text evidence="17">Serine/threonine-protein kinase that may function as a signaling receptor of extracellular matrix component. Binding to pectin may have significance in the control of cell expansion, morphogenesis and development.</text>
</comment>
<evidence type="ECO:0000256" key="2">
    <source>
        <dbReference type="ARBA" id="ARBA00022527"/>
    </source>
</evidence>
<accession>A0A6J1CJ33</accession>